<dbReference type="Proteomes" id="UP000183794">
    <property type="component" value="Unassembled WGS sequence"/>
</dbReference>
<sequence>MSICLKDFGVVCALGDSKVSVAAGLLQGFRGGLVLDSELPNAEPQYVGRVADSTFDKIVAGLDTDTNDKILTRNDKLGKLAYLQIADTLAPLIAEFGEQRIAVVIGTSTSGIEYGEQALKQKIATGEYPDSYHYSMQEMGTTAQFIADLCQAKGPVYSISTACSSSGKALVSGQALLEADLADVVIAGGVDSLAKLTVNGFKALASTAAVQNNPFSADRDGINIGEAAALFVMTKEQGGIQLLGAAETSDAHHLSAPHPEGEGALRAMQAALAEAQLQGSQIDYVNLHGTGTPKNDDMEAKAMFNACGSKVLCGSSKGMTGHTLGAAGALEAGICWLLLHDEYNPDHKVPDNVSDGEVDNSLATINLVNAKANADRTAKNKLQTCMSNSFAFGGNNISLVIGKQQ</sequence>
<evidence type="ECO:0000313" key="6">
    <source>
        <dbReference type="EMBL" id="SGY86618.1"/>
    </source>
</evidence>
<dbReference type="InterPro" id="IPR000794">
    <property type="entry name" value="Beta-ketoacyl_synthase"/>
</dbReference>
<reference evidence="7 9" key="2">
    <citation type="submission" date="2016-11" db="EMBL/GenBank/DDBJ databases">
        <authorList>
            <person name="Jaros S."/>
            <person name="Januszkiewicz K."/>
            <person name="Wedrychowicz H."/>
        </authorList>
    </citation>
    <scope>NUCLEOTIDE SEQUENCE [LARGE SCALE GENOMIC DNA]</scope>
    <source>
        <strain evidence="7">NVI 5450</strain>
    </source>
</reference>
<proteinExistence type="inferred from homology"/>
<reference evidence="6 8" key="1">
    <citation type="submission" date="2016-11" db="EMBL/GenBank/DDBJ databases">
        <authorList>
            <person name="Klemetsen T."/>
        </authorList>
    </citation>
    <scope>NUCLEOTIDE SEQUENCE [LARGE SCALE GENOMIC DNA]</scope>
    <source>
        <strain evidence="6">MT 2528</strain>
    </source>
</reference>
<evidence type="ECO:0000313" key="7">
    <source>
        <dbReference type="EMBL" id="SGY89915.1"/>
    </source>
</evidence>
<comment type="pathway">
    <text evidence="1">Lipid metabolism; fatty acid biosynthesis.</text>
</comment>
<dbReference type="NCBIfam" id="NF006618">
    <property type="entry name" value="PRK09185.1"/>
    <property type="match status" value="1"/>
</dbReference>
<dbReference type="SUPFAM" id="SSF53901">
    <property type="entry name" value="Thiolase-like"/>
    <property type="match status" value="2"/>
</dbReference>
<dbReference type="InterPro" id="IPR018201">
    <property type="entry name" value="Ketoacyl_synth_AS"/>
</dbReference>
<dbReference type="Proteomes" id="UP000182660">
    <property type="component" value="Unassembled WGS sequence"/>
</dbReference>
<dbReference type="EMBL" id="FPLD01000036">
    <property type="protein sequence ID" value="SGY89915.1"/>
    <property type="molecule type" value="Genomic_DNA"/>
</dbReference>
<dbReference type="InterPro" id="IPR016039">
    <property type="entry name" value="Thiolase-like"/>
</dbReference>
<dbReference type="PROSITE" id="PS00606">
    <property type="entry name" value="KS3_1"/>
    <property type="match status" value="1"/>
</dbReference>
<dbReference type="UniPathway" id="UPA00094"/>
<dbReference type="EMBL" id="FPLJ01000031">
    <property type="protein sequence ID" value="SGY86618.1"/>
    <property type="molecule type" value="Genomic_DNA"/>
</dbReference>
<evidence type="ECO:0000256" key="1">
    <source>
        <dbReference type="ARBA" id="ARBA00005194"/>
    </source>
</evidence>
<comment type="similarity">
    <text evidence="2 4">Belongs to the thiolase-like superfamily. Beta-ketoacyl-ACP synthases family.</text>
</comment>
<dbReference type="PROSITE" id="PS52004">
    <property type="entry name" value="KS3_2"/>
    <property type="match status" value="1"/>
</dbReference>
<evidence type="ECO:0000256" key="4">
    <source>
        <dbReference type="RuleBase" id="RU003694"/>
    </source>
</evidence>
<dbReference type="GeneID" id="61294813"/>
<dbReference type="SMART" id="SM00825">
    <property type="entry name" value="PKS_KS"/>
    <property type="match status" value="1"/>
</dbReference>
<dbReference type="Pfam" id="PF02801">
    <property type="entry name" value="Ketoacyl-synt_C"/>
    <property type="match status" value="1"/>
</dbReference>
<dbReference type="RefSeq" id="WP_075471293.1">
    <property type="nucleotide sequence ID" value="NZ_CAWQZC010000046.1"/>
</dbReference>
<keyword evidence="8" id="KW-1185">Reference proteome</keyword>
<accession>A0A1L0B2B5</accession>
<dbReference type="AlphaFoldDB" id="A0A1L0B2B5"/>
<dbReference type="GO" id="GO:0006633">
    <property type="term" value="P:fatty acid biosynthetic process"/>
    <property type="evidence" value="ECO:0007669"/>
    <property type="project" value="UniProtKB-UniPathway"/>
</dbReference>
<dbReference type="InterPro" id="IPR020841">
    <property type="entry name" value="PKS_Beta-ketoAc_synthase_dom"/>
</dbReference>
<evidence type="ECO:0000313" key="9">
    <source>
        <dbReference type="Proteomes" id="UP000183794"/>
    </source>
</evidence>
<evidence type="ECO:0000313" key="8">
    <source>
        <dbReference type="Proteomes" id="UP000182660"/>
    </source>
</evidence>
<feature type="domain" description="Ketosynthase family 3 (KS3)" evidence="5">
    <location>
        <begin position="1"/>
        <end position="403"/>
    </location>
</feature>
<dbReference type="Pfam" id="PF00109">
    <property type="entry name" value="ketoacyl-synt"/>
    <property type="match status" value="1"/>
</dbReference>
<keyword evidence="3 4" id="KW-0808">Transferase</keyword>
<dbReference type="GO" id="GO:0005829">
    <property type="term" value="C:cytosol"/>
    <property type="evidence" value="ECO:0007669"/>
    <property type="project" value="TreeGrafter"/>
</dbReference>
<dbReference type="GO" id="GO:0004315">
    <property type="term" value="F:3-oxoacyl-[acyl-carrier-protein] synthase activity"/>
    <property type="evidence" value="ECO:0007669"/>
    <property type="project" value="InterPro"/>
</dbReference>
<evidence type="ECO:0000256" key="3">
    <source>
        <dbReference type="ARBA" id="ARBA00022679"/>
    </source>
</evidence>
<dbReference type="PANTHER" id="PTHR11712:SF320">
    <property type="entry name" value="BETA-KETOACYL SYNTHASE"/>
    <property type="match status" value="1"/>
</dbReference>
<gene>
    <name evidence="6" type="ORF">MT2528_1079</name>
    <name evidence="7" type="ORF">NVI5450_1050</name>
</gene>
<organism evidence="7 9">
    <name type="scientific">Moritella viscosa</name>
    <dbReference type="NCBI Taxonomy" id="80854"/>
    <lineage>
        <taxon>Bacteria</taxon>
        <taxon>Pseudomonadati</taxon>
        <taxon>Pseudomonadota</taxon>
        <taxon>Gammaproteobacteria</taxon>
        <taxon>Alteromonadales</taxon>
        <taxon>Moritellaceae</taxon>
        <taxon>Moritella</taxon>
    </lineage>
</organism>
<dbReference type="InterPro" id="IPR014030">
    <property type="entry name" value="Ketoacyl_synth_N"/>
</dbReference>
<dbReference type="OrthoDB" id="9808669at2"/>
<dbReference type="InterPro" id="IPR014031">
    <property type="entry name" value="Ketoacyl_synth_C"/>
</dbReference>
<protein>
    <submittedName>
        <fullName evidence="7">3-oxoacyl-(Acyl-carrier-protein) synthase</fullName>
    </submittedName>
</protein>
<evidence type="ECO:0000256" key="2">
    <source>
        <dbReference type="ARBA" id="ARBA00008467"/>
    </source>
</evidence>
<dbReference type="Gene3D" id="3.40.47.10">
    <property type="match status" value="2"/>
</dbReference>
<dbReference type="CDD" id="cd00834">
    <property type="entry name" value="KAS_I_II"/>
    <property type="match status" value="1"/>
</dbReference>
<evidence type="ECO:0000259" key="5">
    <source>
        <dbReference type="PROSITE" id="PS52004"/>
    </source>
</evidence>
<name>A0A1L0B2B5_9GAMM</name>
<dbReference type="PANTHER" id="PTHR11712">
    <property type="entry name" value="POLYKETIDE SYNTHASE-RELATED"/>
    <property type="match status" value="1"/>
</dbReference>